<sequence length="136" mass="13945">MECQLDVGAAGVADLISVAGGWLCDRAMAGWTVTVWVPDQDHVRSLAILGVTARASAAPVDALAVSGAPPGEVACLQPNVVRHHVSAAARAFKARALLLAGLPAGTVEVESFKLDAPSNTLLSREFVHTSVAALVP</sequence>
<dbReference type="STRING" id="81858.BST23_04360"/>
<protein>
    <submittedName>
        <fullName evidence="1">Uncharacterized protein</fullName>
    </submittedName>
</protein>
<gene>
    <name evidence="1" type="ORF">BST23_04360</name>
</gene>
<proteinExistence type="predicted"/>
<dbReference type="RefSeq" id="WP_046753348.1">
    <property type="nucleotide sequence ID" value="NZ_LBNO01000067.1"/>
</dbReference>
<evidence type="ECO:0000313" key="1">
    <source>
        <dbReference type="EMBL" id="ORA68318.1"/>
    </source>
</evidence>
<evidence type="ECO:0000313" key="2">
    <source>
        <dbReference type="Proteomes" id="UP000192772"/>
    </source>
</evidence>
<dbReference type="EMBL" id="MVHP01000003">
    <property type="protein sequence ID" value="ORA68318.1"/>
    <property type="molecule type" value="Genomic_DNA"/>
</dbReference>
<accession>A0A0M2ZE17</accession>
<dbReference type="Proteomes" id="UP000192772">
    <property type="component" value="Unassembled WGS sequence"/>
</dbReference>
<comment type="caution">
    <text evidence="1">The sequence shown here is derived from an EMBL/GenBank/DDBJ whole genome shotgun (WGS) entry which is preliminary data.</text>
</comment>
<name>A0A0M2ZE17_9MYCO</name>
<reference evidence="1 2" key="1">
    <citation type="submission" date="2017-02" db="EMBL/GenBank/DDBJ databases">
        <title>The new phylogeny of genus Mycobacterium.</title>
        <authorList>
            <person name="Tortoli E."/>
            <person name="Trovato A."/>
            <person name="Cirillo D.M."/>
        </authorList>
    </citation>
    <scope>NUCLEOTIDE SEQUENCE [LARGE SCALE GENOMIC DNA]</scope>
    <source>
        <strain evidence="1 2">FI-09383</strain>
    </source>
</reference>
<dbReference type="AlphaFoldDB" id="A0A0M2ZE17"/>
<dbReference type="OrthoDB" id="4628012at2"/>
<organism evidence="1 2">
    <name type="scientific">Mycolicibacterium elephantis</name>
    <dbReference type="NCBI Taxonomy" id="81858"/>
    <lineage>
        <taxon>Bacteria</taxon>
        <taxon>Bacillati</taxon>
        <taxon>Actinomycetota</taxon>
        <taxon>Actinomycetes</taxon>
        <taxon>Mycobacteriales</taxon>
        <taxon>Mycobacteriaceae</taxon>
        <taxon>Mycolicibacterium</taxon>
    </lineage>
</organism>